<feature type="domain" description="Transposable element P transposase-like GTP-binding insertion" evidence="2">
    <location>
        <begin position="212"/>
        <end position="306"/>
    </location>
</feature>
<sequence>MTETYPATGAEIQLNISNISLQTTEYGVPFETGINDHIFRHINECISTEQDRFVALLFDEMDIKENLQYDKKKGRINGYEDYGPNIDSQSNHATKALVFMVCGLQDKKWKQPIAYYFSSHGCSSHIMKRAIEEVLLACQNLAKIKVVTIICDMGTPNVKAVSDLGATPEKLFFYFDGKKVFVIFDPPHLLKRTASLFRQYNVSMEVEVAGQKSRMEARFEDIKTAYNIDCATPIAFRSLYKIRQDHLEPKIKYSMRVNIAAQIMSHSVAAYIYTLTRHNKFEERAIATAAFVQQVNDIFDSVNGNRLRRASDGGNQLRCRTTAKSGHMEFWAQALQQVEGWEFQRRTKAGLLKSMPPCQKGWITSLNAIMGIWEYLKSEGFHSLKTRSLNQDPLENAFGNVRAGCGRADNPTAAQFISSLKTQIINGLSSRPIGGNCEEDEASLLSNLHKFLRIGNEITEEVEEVLAHPQQSSKYGILPNIAEQITDAVMTGKLATLSVAYVGGFVCKFAYLGTGKCPECANSLLGSPEESHNIFIQNKEFSITTHHLTYPSVELVVAIGQAATIIENFLEVSPQIKNLSAVLTSRLMNNVPFQFIKCEQHKNYLV</sequence>
<dbReference type="Pfam" id="PF21788">
    <property type="entry name" value="TNP-like_GBD"/>
    <property type="match status" value="1"/>
</dbReference>
<dbReference type="AlphaFoldDB" id="A0ABD1E3I9"/>
<dbReference type="Pfam" id="PF21789">
    <property type="entry name" value="TNP-like_RNaseH_C"/>
    <property type="match status" value="1"/>
</dbReference>
<gene>
    <name evidence="4" type="ORF">ABEB36_014082</name>
</gene>
<feature type="domain" description="Transposable element P transposase-like RNase H C-terminal" evidence="3">
    <location>
        <begin position="389"/>
        <end position="418"/>
    </location>
</feature>
<dbReference type="EMBL" id="JBDJPC010000012">
    <property type="protein sequence ID" value="KAL1489140.1"/>
    <property type="molecule type" value="Genomic_DNA"/>
</dbReference>
<keyword evidence="5" id="KW-1185">Reference proteome</keyword>
<dbReference type="InterPro" id="IPR048366">
    <property type="entry name" value="TNP-like_GBD"/>
</dbReference>
<accession>A0ABD1E3I9</accession>
<dbReference type="Pfam" id="PF21787">
    <property type="entry name" value="TNP-like_RNaseH_N"/>
    <property type="match status" value="1"/>
</dbReference>
<protein>
    <recommendedName>
        <fullName evidence="6">Transposable element P transposase</fullName>
    </recommendedName>
</protein>
<evidence type="ECO:0000313" key="4">
    <source>
        <dbReference type="EMBL" id="KAL1489140.1"/>
    </source>
</evidence>
<organism evidence="4 5">
    <name type="scientific">Hypothenemus hampei</name>
    <name type="common">Coffee berry borer</name>
    <dbReference type="NCBI Taxonomy" id="57062"/>
    <lineage>
        <taxon>Eukaryota</taxon>
        <taxon>Metazoa</taxon>
        <taxon>Ecdysozoa</taxon>
        <taxon>Arthropoda</taxon>
        <taxon>Hexapoda</taxon>
        <taxon>Insecta</taxon>
        <taxon>Pterygota</taxon>
        <taxon>Neoptera</taxon>
        <taxon>Endopterygota</taxon>
        <taxon>Coleoptera</taxon>
        <taxon>Polyphaga</taxon>
        <taxon>Cucujiformia</taxon>
        <taxon>Curculionidae</taxon>
        <taxon>Scolytinae</taxon>
        <taxon>Hypothenemus</taxon>
    </lineage>
</organism>
<evidence type="ECO:0000259" key="1">
    <source>
        <dbReference type="Pfam" id="PF21787"/>
    </source>
</evidence>
<evidence type="ECO:0000259" key="2">
    <source>
        <dbReference type="Pfam" id="PF21788"/>
    </source>
</evidence>
<comment type="caution">
    <text evidence="4">The sequence shown here is derived from an EMBL/GenBank/DDBJ whole genome shotgun (WGS) entry which is preliminary data.</text>
</comment>
<evidence type="ECO:0008006" key="6">
    <source>
        <dbReference type="Google" id="ProtNLM"/>
    </source>
</evidence>
<reference evidence="4 5" key="1">
    <citation type="submission" date="2024-05" db="EMBL/GenBank/DDBJ databases">
        <title>Genetic variation in Jamaican populations of the coffee berry borer (Hypothenemus hampei).</title>
        <authorList>
            <person name="Errbii M."/>
            <person name="Myrie A."/>
        </authorList>
    </citation>
    <scope>NUCLEOTIDE SEQUENCE [LARGE SCALE GENOMIC DNA]</scope>
    <source>
        <strain evidence="4">JA-Hopewell-2020-01-JO</strain>
        <tissue evidence="4">Whole body</tissue>
    </source>
</reference>
<evidence type="ECO:0000313" key="5">
    <source>
        <dbReference type="Proteomes" id="UP001566132"/>
    </source>
</evidence>
<name>A0ABD1E3I9_HYPHA</name>
<dbReference type="Proteomes" id="UP001566132">
    <property type="component" value="Unassembled WGS sequence"/>
</dbReference>
<proteinExistence type="predicted"/>
<evidence type="ECO:0000259" key="3">
    <source>
        <dbReference type="Pfam" id="PF21789"/>
    </source>
</evidence>
<feature type="domain" description="Transposable element P transposase-like RNase H" evidence="1">
    <location>
        <begin position="31"/>
        <end position="165"/>
    </location>
</feature>
<dbReference type="InterPro" id="IPR048365">
    <property type="entry name" value="TNP-like_RNaseH_N"/>
</dbReference>
<dbReference type="InterPro" id="IPR048367">
    <property type="entry name" value="TNP-like_RNaseH_C"/>
</dbReference>